<evidence type="ECO:0000313" key="2">
    <source>
        <dbReference type="Proteomes" id="UP000249522"/>
    </source>
</evidence>
<gene>
    <name evidence="1" type="ORF">DNH61_21375</name>
</gene>
<accession>A0A2W1L336</accession>
<dbReference type="AlphaFoldDB" id="A0A2W1L336"/>
<evidence type="ECO:0000313" key="1">
    <source>
        <dbReference type="EMBL" id="PZD93756.1"/>
    </source>
</evidence>
<dbReference type="RefSeq" id="WP_111148872.1">
    <property type="nucleotide sequence ID" value="NZ_QKRB01000056.1"/>
</dbReference>
<sequence length="241" mass="26756">MDKMIYFQHGLSQNQDVSLYRVIQEQTDNTPVQTQKSIAAGSEIHFRVQDDTLEKVLLAWTPSAPVQESSESPNDEDKDASDQPRTAIEILLYQELIQVNVMDQHKTKLTVEAQGPPKVPANGKPQPEYIAKGGKCYMATADNQGNITIIYFSSSQPLIVSKDKPLVKPFLGEEYIEEIAKLPDGIITDPPGTNTFVIPSAACKLNPHLGIYDLDGGSQLQWFIDLDLSKISDTKESDHSR</sequence>
<reference evidence="1 2" key="1">
    <citation type="submission" date="2018-06" db="EMBL/GenBank/DDBJ databases">
        <title>Paenibacillus imtechensis sp. nov.</title>
        <authorList>
            <person name="Pinnaka A.K."/>
            <person name="Singh H."/>
            <person name="Kaur M."/>
        </authorList>
    </citation>
    <scope>NUCLEOTIDE SEQUENCE [LARGE SCALE GENOMIC DNA]</scope>
    <source>
        <strain evidence="1 2">SMB1</strain>
    </source>
</reference>
<dbReference type="EMBL" id="QKRB01000056">
    <property type="protein sequence ID" value="PZD93756.1"/>
    <property type="molecule type" value="Genomic_DNA"/>
</dbReference>
<protein>
    <submittedName>
        <fullName evidence="1">Uncharacterized protein</fullName>
    </submittedName>
</protein>
<comment type="caution">
    <text evidence="1">The sequence shown here is derived from an EMBL/GenBank/DDBJ whole genome shotgun (WGS) entry which is preliminary data.</text>
</comment>
<organism evidence="1 2">
    <name type="scientific">Paenibacillus sambharensis</name>
    <dbReference type="NCBI Taxonomy" id="1803190"/>
    <lineage>
        <taxon>Bacteria</taxon>
        <taxon>Bacillati</taxon>
        <taxon>Bacillota</taxon>
        <taxon>Bacilli</taxon>
        <taxon>Bacillales</taxon>
        <taxon>Paenibacillaceae</taxon>
        <taxon>Paenibacillus</taxon>
    </lineage>
</organism>
<name>A0A2W1L336_9BACL</name>
<dbReference type="Proteomes" id="UP000249522">
    <property type="component" value="Unassembled WGS sequence"/>
</dbReference>
<keyword evidence="2" id="KW-1185">Reference proteome</keyword>
<proteinExistence type="predicted"/>